<accession>A0A166CIA8</accession>
<feature type="compositionally biased region" description="Polar residues" evidence="7">
    <location>
        <begin position="15"/>
        <end position="31"/>
    </location>
</feature>
<dbReference type="HAMAP" id="MF_00785">
    <property type="entry name" value="CbiX"/>
    <property type="match status" value="1"/>
</dbReference>
<evidence type="ECO:0000256" key="4">
    <source>
        <dbReference type="ARBA" id="ARBA00023239"/>
    </source>
</evidence>
<dbReference type="PANTHER" id="PTHR33542:SF3">
    <property type="entry name" value="SIROHYDROCHLORIN FERROCHELATASE, CHLOROPLASTIC"/>
    <property type="match status" value="1"/>
</dbReference>
<dbReference type="EC" id="4.99.1.3" evidence="6"/>
<feature type="region of interest" description="Disordered" evidence="7">
    <location>
        <begin position="1"/>
        <end position="31"/>
    </location>
</feature>
<keyword evidence="4 6" id="KW-0456">Lyase</keyword>
<keyword evidence="5 6" id="KW-0170">Cobalt</keyword>
<comment type="caution">
    <text evidence="8">The sequence shown here is derived from an EMBL/GenBank/DDBJ whole genome shotgun (WGS) entry which is preliminary data.</text>
</comment>
<feature type="compositionally biased region" description="Low complexity" evidence="7">
    <location>
        <begin position="1"/>
        <end position="14"/>
    </location>
</feature>
<dbReference type="UniPathway" id="UPA00148">
    <property type="reaction ID" value="UER00223"/>
</dbReference>
<dbReference type="InterPro" id="IPR023652">
    <property type="entry name" value="SiroHydchlorin_Cochelatase"/>
</dbReference>
<comment type="catalytic activity">
    <reaction evidence="6">
        <text>Co-sirohydrochlorin + 2 H(+) = sirohydrochlorin + Co(2+)</text>
        <dbReference type="Rhea" id="RHEA:15893"/>
        <dbReference type="ChEBI" id="CHEBI:15378"/>
        <dbReference type="ChEBI" id="CHEBI:48828"/>
        <dbReference type="ChEBI" id="CHEBI:58351"/>
        <dbReference type="ChEBI" id="CHEBI:60049"/>
        <dbReference type="EC" id="4.99.1.3"/>
    </reaction>
</comment>
<proteinExistence type="inferred from homology"/>
<comment type="pathway">
    <text evidence="6">Cofactor biosynthesis; adenosylcobalamin biosynthesis; cob(II)yrinate a,c-diamide from sirohydrochlorin (anaerobic route): step 1/10.</text>
</comment>
<evidence type="ECO:0000256" key="2">
    <source>
        <dbReference type="ARBA" id="ARBA00022596"/>
    </source>
</evidence>
<evidence type="ECO:0000256" key="5">
    <source>
        <dbReference type="ARBA" id="ARBA00023285"/>
    </source>
</evidence>
<dbReference type="STRING" id="47311.MBCUT_19970"/>
<evidence type="ECO:0000313" key="9">
    <source>
        <dbReference type="Proteomes" id="UP000077275"/>
    </source>
</evidence>
<protein>
    <recommendedName>
        <fullName evidence="6">Sirohydrochlorin cobaltochelatase</fullName>
        <ecNumber evidence="6">4.99.1.3</ecNumber>
    </recommendedName>
    <alternativeName>
        <fullName evidence="6">CbiXS</fullName>
    </alternativeName>
    <alternativeName>
        <fullName evidence="6">Sirohydrochlorin nickelchelatase</fullName>
        <ecNumber evidence="6">4.99.1.11</ecNumber>
    </alternativeName>
</protein>
<evidence type="ECO:0000256" key="1">
    <source>
        <dbReference type="ARBA" id="ARBA00022573"/>
    </source>
</evidence>
<comment type="subunit">
    <text evidence="6">Homotetramer; dimer of dimers.</text>
</comment>
<organism evidence="8 9">
    <name type="scientific">Methanobrevibacter cuticularis</name>
    <dbReference type="NCBI Taxonomy" id="47311"/>
    <lineage>
        <taxon>Archaea</taxon>
        <taxon>Methanobacteriati</taxon>
        <taxon>Methanobacteriota</taxon>
        <taxon>Methanomada group</taxon>
        <taxon>Methanobacteria</taxon>
        <taxon>Methanobacteriales</taxon>
        <taxon>Methanobacteriaceae</taxon>
        <taxon>Methanobrevibacter</taxon>
    </lineage>
</organism>
<keyword evidence="9" id="KW-1185">Reference proteome</keyword>
<gene>
    <name evidence="6" type="primary">cbiX</name>
    <name evidence="6" type="synonym">cfbA</name>
    <name evidence="8" type="ORF">MBCUT_19970</name>
</gene>
<feature type="binding site" evidence="6">
    <location>
        <position position="263"/>
    </location>
    <ligand>
        <name>Co(2+)</name>
        <dbReference type="ChEBI" id="CHEBI:48828"/>
    </ligand>
</feature>
<dbReference type="GO" id="GO:0050897">
    <property type="term" value="F:cobalt ion binding"/>
    <property type="evidence" value="ECO:0007669"/>
    <property type="project" value="UniProtKB-UniRule"/>
</dbReference>
<dbReference type="GO" id="GO:0016852">
    <property type="term" value="F:sirohydrochlorin cobaltochelatase activity"/>
    <property type="evidence" value="ECO:0007669"/>
    <property type="project" value="UniProtKB-UniRule"/>
</dbReference>
<dbReference type="EC" id="4.99.1.11" evidence="6"/>
<comment type="similarity">
    <text evidence="6">Belongs to the CbiX family. CbiXS subfamily.</text>
</comment>
<dbReference type="InterPro" id="IPR050963">
    <property type="entry name" value="Sirohydro_Cobaltochel/CbiX"/>
</dbReference>
<keyword evidence="2 6" id="KW-0533">Nickel</keyword>
<dbReference type="Gene3D" id="3.40.50.1400">
    <property type="match status" value="2"/>
</dbReference>
<dbReference type="CDD" id="cd03416">
    <property type="entry name" value="CbiX_SirB_N"/>
    <property type="match status" value="2"/>
</dbReference>
<dbReference type="NCBIfam" id="NF002090">
    <property type="entry name" value="PRK00923.1"/>
    <property type="match status" value="1"/>
</dbReference>
<sequence length="340" mass="37987">MDSNSSFQNNSTSTDLGFQDNSMDSNNLKTSSRPKDNFGVLLISHGSSLDYASKTFKEIVTKYIETTGHKTEVGYMKVAEPSISKAIDNLTKDGDIDRIIAMPVFLAQGIHTNIDIPLMLGLSPLETDPRCPEGNYPPDHYLNDLNPINFDGEINLINCIGADSSILNIIDKRVNSAIETSKIKTTDQKTGIILVSHGSRLNYNREFITDIFNQYIITNDYVVGQGFMELSEPSIPQAINKIIKNNEIDRLVVVPVFIAPGVHTTRDIPTILGLLEDNEKKDSHNHSHSNNHTHSHSHTHDHSHAREEIEFNGEILYTEPLGADSLIIEIIKERIENEIK</sequence>
<keyword evidence="6" id="KW-0484">Methanogenesis</keyword>
<dbReference type="GO" id="GO:0016151">
    <property type="term" value="F:nickel cation binding"/>
    <property type="evidence" value="ECO:0007669"/>
    <property type="project" value="UniProtKB-UniRule"/>
</dbReference>
<dbReference type="SMR" id="A0A166CIA8"/>
<feature type="binding site" evidence="6">
    <location>
        <begin position="258"/>
        <end position="263"/>
    </location>
    <ligand>
        <name>substrate</name>
    </ligand>
</feature>
<keyword evidence="3 6" id="KW-0479">Metal-binding</keyword>
<dbReference type="EMBL" id="LWMW01000158">
    <property type="protein sequence ID" value="KZX14607.1"/>
    <property type="molecule type" value="Genomic_DNA"/>
</dbReference>
<dbReference type="PATRIC" id="fig|47311.3.peg.2182"/>
<comment type="catalytic activity">
    <reaction evidence="6">
        <text>Ni-sirohydrochlorin + 2 H(+) = sirohydrochlorin + Ni(2+)</text>
        <dbReference type="Rhea" id="RHEA:52796"/>
        <dbReference type="ChEBI" id="CHEBI:15378"/>
        <dbReference type="ChEBI" id="CHEBI:49786"/>
        <dbReference type="ChEBI" id="CHEBI:58351"/>
        <dbReference type="ChEBI" id="CHEBI:136841"/>
        <dbReference type="EC" id="4.99.1.11"/>
    </reaction>
</comment>
<comment type="function">
    <text evidence="6">Catalyzes the insertion of Co(2+) into sirohydrochlorin as part of the anaerobic pathway to cobalamin biosynthesis. Involved in the biosynthesis of the unique nickel-containing tetrapyrrole coenzyme F430, the prosthetic group of methyl-coenzyme M reductase (MCR), which plays a key role in methanogenesis and anaerobic methane oxidation. Catalyzes the insertion of Ni(2+) into sirohydrochlorin to yield Ni-sirohydrochlorin.</text>
</comment>
<reference evidence="8 9" key="1">
    <citation type="submission" date="2016-04" db="EMBL/GenBank/DDBJ databases">
        <title>Genome sequence of Methanobrevibacter cuticularis DSM 11139.</title>
        <authorList>
            <person name="Poehlein A."/>
            <person name="Seedorf H."/>
            <person name="Daniel R."/>
        </authorList>
    </citation>
    <scope>NUCLEOTIDE SEQUENCE [LARGE SCALE GENOMIC DNA]</scope>
    <source>
        <strain evidence="8 9">DSM 11139</strain>
    </source>
</reference>
<evidence type="ECO:0000256" key="7">
    <source>
        <dbReference type="SAM" id="MobiDB-lite"/>
    </source>
</evidence>
<feature type="binding site" evidence="6">
    <location>
        <position position="263"/>
    </location>
    <ligand>
        <name>Ni(2+)</name>
        <dbReference type="ChEBI" id="CHEBI:49786"/>
    </ligand>
</feature>
<dbReference type="PANTHER" id="PTHR33542">
    <property type="entry name" value="SIROHYDROCHLORIN FERROCHELATASE, CHLOROPLASTIC"/>
    <property type="match status" value="1"/>
</dbReference>
<feature type="region of interest" description="Disordered" evidence="7">
    <location>
        <begin position="280"/>
        <end position="305"/>
    </location>
</feature>
<keyword evidence="1 6" id="KW-0169">Cobalamin biosynthesis</keyword>
<dbReference type="InterPro" id="IPR002762">
    <property type="entry name" value="CbiX-like"/>
</dbReference>
<dbReference type="Pfam" id="PF01903">
    <property type="entry name" value="CbiX"/>
    <property type="match status" value="2"/>
</dbReference>
<evidence type="ECO:0000313" key="8">
    <source>
        <dbReference type="EMBL" id="KZX14607.1"/>
    </source>
</evidence>
<feature type="active site" description="Proton acceptor" evidence="6">
    <location>
        <position position="197"/>
    </location>
</feature>
<dbReference type="AlphaFoldDB" id="A0A166CIA8"/>
<dbReference type="Proteomes" id="UP000077275">
    <property type="component" value="Unassembled WGS sequence"/>
</dbReference>
<dbReference type="GO" id="GO:0015948">
    <property type="term" value="P:methanogenesis"/>
    <property type="evidence" value="ECO:0007669"/>
    <property type="project" value="UniProtKB-KW"/>
</dbReference>
<dbReference type="SUPFAM" id="SSF53800">
    <property type="entry name" value="Chelatase"/>
    <property type="match status" value="2"/>
</dbReference>
<name>A0A166CIA8_9EURY</name>
<dbReference type="GO" id="GO:0019251">
    <property type="term" value="P:anaerobic cobalamin biosynthetic process"/>
    <property type="evidence" value="ECO:0007669"/>
    <property type="project" value="UniProtKB-UniRule"/>
</dbReference>
<feature type="binding site" evidence="6">
    <location>
        <position position="197"/>
    </location>
    <ligand>
        <name>Co(2+)</name>
        <dbReference type="ChEBI" id="CHEBI:48828"/>
    </ligand>
</feature>
<feature type="compositionally biased region" description="Basic residues" evidence="7">
    <location>
        <begin position="286"/>
        <end position="297"/>
    </location>
</feature>
<evidence type="ECO:0000256" key="6">
    <source>
        <dbReference type="HAMAP-Rule" id="MF_00785"/>
    </source>
</evidence>
<feature type="binding site" evidence="6">
    <location>
        <position position="197"/>
    </location>
    <ligand>
        <name>Ni(2+)</name>
        <dbReference type="ChEBI" id="CHEBI:49786"/>
    </ligand>
</feature>
<evidence type="ECO:0000256" key="3">
    <source>
        <dbReference type="ARBA" id="ARBA00022723"/>
    </source>
</evidence>
<dbReference type="NCBIfam" id="NF033198">
    <property type="entry name" value="F430_CfbA"/>
    <property type="match status" value="1"/>
</dbReference>
<feature type="binding site" evidence="6">
    <location>
        <position position="232"/>
    </location>
    <ligand>
        <name>substrate</name>
    </ligand>
</feature>